<reference evidence="1" key="1">
    <citation type="submission" date="2022-06" db="EMBL/GenBank/DDBJ databases">
        <title>Phylogenomic reconstructions and comparative analyses of Kickxellomycotina fungi.</title>
        <authorList>
            <person name="Reynolds N.K."/>
            <person name="Stajich J.E."/>
            <person name="Barry K."/>
            <person name="Grigoriev I.V."/>
            <person name="Crous P."/>
            <person name="Smith M.E."/>
        </authorList>
    </citation>
    <scope>NUCLEOTIDE SEQUENCE</scope>
    <source>
        <strain evidence="1">RSA 2271</strain>
    </source>
</reference>
<sequence length="68" mass="7660">YNKIRRGPKKTYRLKLTETAVLLWITLLLSNSTPVVIPRIRSRQVGGPDIALIIQAILIAGCLCYYGF</sequence>
<evidence type="ECO:0000313" key="2">
    <source>
        <dbReference type="Proteomes" id="UP001145114"/>
    </source>
</evidence>
<feature type="non-terminal residue" evidence="1">
    <location>
        <position position="68"/>
    </location>
</feature>
<comment type="caution">
    <text evidence="1">The sequence shown here is derived from an EMBL/GenBank/DDBJ whole genome shotgun (WGS) entry which is preliminary data.</text>
</comment>
<evidence type="ECO:0000313" key="1">
    <source>
        <dbReference type="EMBL" id="KAJ1676937.1"/>
    </source>
</evidence>
<gene>
    <name evidence="1" type="ORF">EV182_007206</name>
</gene>
<name>A0ACC1HL68_9FUNG</name>
<organism evidence="1 2">
    <name type="scientific">Spiromyces aspiralis</name>
    <dbReference type="NCBI Taxonomy" id="68401"/>
    <lineage>
        <taxon>Eukaryota</taxon>
        <taxon>Fungi</taxon>
        <taxon>Fungi incertae sedis</taxon>
        <taxon>Zoopagomycota</taxon>
        <taxon>Kickxellomycotina</taxon>
        <taxon>Kickxellomycetes</taxon>
        <taxon>Kickxellales</taxon>
        <taxon>Kickxellaceae</taxon>
        <taxon>Spiromyces</taxon>
    </lineage>
</organism>
<feature type="non-terminal residue" evidence="1">
    <location>
        <position position="1"/>
    </location>
</feature>
<keyword evidence="2" id="KW-1185">Reference proteome</keyword>
<proteinExistence type="predicted"/>
<accession>A0ACC1HL68</accession>
<protein>
    <submittedName>
        <fullName evidence="1">Uncharacterized protein</fullName>
    </submittedName>
</protein>
<dbReference type="Proteomes" id="UP001145114">
    <property type="component" value="Unassembled WGS sequence"/>
</dbReference>
<dbReference type="EMBL" id="JAMZIH010003261">
    <property type="protein sequence ID" value="KAJ1676937.1"/>
    <property type="molecule type" value="Genomic_DNA"/>
</dbReference>